<dbReference type="RefSeq" id="WP_007469754.1">
    <property type="nucleotide sequence ID" value="NZ_AMZO01000034.1"/>
</dbReference>
<protein>
    <submittedName>
        <fullName evidence="2">Uncharacterized protein</fullName>
    </submittedName>
</protein>
<dbReference type="OrthoDB" id="7065712at2"/>
<sequence length="628" mass="72789">MDEQLERYLGTLTVNQKKGLPDLPQSIEDIEPWLYSLPEPDKLLIRQRFLALKRPRGLQVPLAQYDGNKHANLVRMVLNSHFDIKLAYNDGHTKENTVASYNKIQSVSAIDVAQHLPDCIKACVKNIPDRIWQTGKLLKGSEGIHPAIFEQLEMAKDDGPVKPILQLADSAATMLRNVELMMKLKSPQDYFPYQELLNWEYYLKLSIHQLEVLHFETGVSMLVVTFKFHQIVAWDAVNRKVVAYYSLTVEDIALINHQLYRMQYRNKQAKLITLSALKNGDSRILTTWLDIVRSFLGLELLDKQWHTDTRPLVYSQLSIAEDPCWSQLKQDYINRLQALVCRRESVNYLSDKPMVSYFGDHDIYHCASREGGCLLVNPNNAVDNDRGFHQNFINKEGQLYFAVMMFAYSEYYFLYEVQNRFTVREGGEDEMLLSRLEAQQAKLLKYRINHRVVDISVVSRHNESYRGWSDVFRLAEYHRLLAEDLADYKNYIIMLNAQKAAKYQQEQQEQQEQQLAAQKEHNRKMQIIATFGTAFIFLTGVFGTNFLEMTMLYDGMPISFFSRDWHWTVIGLVFAITSWYIGRAYSNSKPFPVITKAGIAVGILLSVLSTNMVWLRIEAGIMWINSLV</sequence>
<dbReference type="EMBL" id="AMZO01000034">
    <property type="protein sequence ID" value="ELR63898.1"/>
    <property type="molecule type" value="Genomic_DNA"/>
</dbReference>
<keyword evidence="1" id="KW-0812">Transmembrane</keyword>
<accession>L8J6S9</accession>
<feature type="transmembrane region" description="Helical" evidence="1">
    <location>
        <begin position="597"/>
        <end position="617"/>
    </location>
</feature>
<feature type="transmembrane region" description="Helical" evidence="1">
    <location>
        <begin position="527"/>
        <end position="547"/>
    </location>
</feature>
<keyword evidence="3" id="KW-1185">Reference proteome</keyword>
<reference evidence="2 3" key="1">
    <citation type="submission" date="2012-12" db="EMBL/GenBank/DDBJ databases">
        <title>Genome Assembly of Photobacterium sp. AK15.</title>
        <authorList>
            <person name="Khatri I."/>
            <person name="Vaidya B."/>
            <person name="Srinivas T.N.R."/>
            <person name="Subramanian S."/>
            <person name="Pinnaka A."/>
        </authorList>
    </citation>
    <scope>NUCLEOTIDE SEQUENCE [LARGE SCALE GENOMIC DNA]</scope>
    <source>
        <strain evidence="2 3">AK15</strain>
    </source>
</reference>
<comment type="caution">
    <text evidence="2">The sequence shown here is derived from an EMBL/GenBank/DDBJ whole genome shotgun (WGS) entry which is preliminary data.</text>
</comment>
<feature type="transmembrane region" description="Helical" evidence="1">
    <location>
        <begin position="567"/>
        <end position="585"/>
    </location>
</feature>
<dbReference type="PATRIC" id="fig|1056511.3.peg.4168"/>
<proteinExistence type="predicted"/>
<dbReference type="Proteomes" id="UP000011134">
    <property type="component" value="Unassembled WGS sequence"/>
</dbReference>
<keyword evidence="1" id="KW-1133">Transmembrane helix</keyword>
<name>L8J6S9_9GAMM</name>
<organism evidence="2 3">
    <name type="scientific">Photobacterium marinum</name>
    <dbReference type="NCBI Taxonomy" id="1056511"/>
    <lineage>
        <taxon>Bacteria</taxon>
        <taxon>Pseudomonadati</taxon>
        <taxon>Pseudomonadota</taxon>
        <taxon>Gammaproteobacteria</taxon>
        <taxon>Vibrionales</taxon>
        <taxon>Vibrionaceae</taxon>
        <taxon>Photobacterium</taxon>
    </lineage>
</organism>
<gene>
    <name evidence="2" type="ORF">C942_03243</name>
</gene>
<evidence type="ECO:0000256" key="1">
    <source>
        <dbReference type="SAM" id="Phobius"/>
    </source>
</evidence>
<dbReference type="AlphaFoldDB" id="L8J6S9"/>
<keyword evidence="1" id="KW-0472">Membrane</keyword>
<evidence type="ECO:0000313" key="3">
    <source>
        <dbReference type="Proteomes" id="UP000011134"/>
    </source>
</evidence>
<feature type="transmembrane region" description="Helical" evidence="1">
    <location>
        <begin position="399"/>
        <end position="415"/>
    </location>
</feature>
<evidence type="ECO:0000313" key="2">
    <source>
        <dbReference type="EMBL" id="ELR63898.1"/>
    </source>
</evidence>